<gene>
    <name evidence="1" type="ORF">IQ247_04575</name>
</gene>
<dbReference type="EMBL" id="JADEWL010000009">
    <property type="protein sequence ID" value="MBE9211993.1"/>
    <property type="molecule type" value="Genomic_DNA"/>
</dbReference>
<protein>
    <submittedName>
        <fullName evidence="1">Uncharacterized protein</fullName>
    </submittedName>
</protein>
<dbReference type="RefSeq" id="WP_193917496.1">
    <property type="nucleotide sequence ID" value="NZ_JADEWL010000009.1"/>
</dbReference>
<comment type="caution">
    <text evidence="1">The sequence shown here is derived from an EMBL/GenBank/DDBJ whole genome shotgun (WGS) entry which is preliminary data.</text>
</comment>
<dbReference type="AlphaFoldDB" id="A0A8J7EY76"/>
<accession>A0A8J7EY76</accession>
<evidence type="ECO:0000313" key="2">
    <source>
        <dbReference type="Proteomes" id="UP000620559"/>
    </source>
</evidence>
<keyword evidence="2" id="KW-1185">Reference proteome</keyword>
<organism evidence="1 2">
    <name type="scientific">Plectonema cf. radiosum LEGE 06105</name>
    <dbReference type="NCBI Taxonomy" id="945769"/>
    <lineage>
        <taxon>Bacteria</taxon>
        <taxon>Bacillati</taxon>
        <taxon>Cyanobacteriota</taxon>
        <taxon>Cyanophyceae</taxon>
        <taxon>Oscillatoriophycideae</taxon>
        <taxon>Oscillatoriales</taxon>
        <taxon>Microcoleaceae</taxon>
        <taxon>Plectonema</taxon>
    </lineage>
</organism>
<evidence type="ECO:0000313" key="1">
    <source>
        <dbReference type="EMBL" id="MBE9211993.1"/>
    </source>
</evidence>
<sequence>MNQVTSIINQISIPENVFAQEVNGEIVILNIDSETYYSLNPVGSRM</sequence>
<dbReference type="Proteomes" id="UP000620559">
    <property type="component" value="Unassembled WGS sequence"/>
</dbReference>
<name>A0A8J7EY76_9CYAN</name>
<proteinExistence type="predicted"/>
<reference evidence="1" key="1">
    <citation type="submission" date="2020-10" db="EMBL/GenBank/DDBJ databases">
        <authorList>
            <person name="Castelo-Branco R."/>
            <person name="Eusebio N."/>
            <person name="Adriana R."/>
            <person name="Vieira A."/>
            <person name="Brugerolle De Fraissinette N."/>
            <person name="Rezende De Castro R."/>
            <person name="Schneider M.P."/>
            <person name="Vasconcelos V."/>
            <person name="Leao P.N."/>
        </authorList>
    </citation>
    <scope>NUCLEOTIDE SEQUENCE</scope>
    <source>
        <strain evidence="1">LEGE 06105</strain>
    </source>
</reference>